<dbReference type="PANTHER" id="PTHR23389:SF21">
    <property type="entry name" value="ATPASE FAMILY AAA DOMAIN-CONTAINING PROTEIN 5"/>
    <property type="match status" value="1"/>
</dbReference>
<dbReference type="InterPro" id="IPR003959">
    <property type="entry name" value="ATPase_AAA_core"/>
</dbReference>
<organism evidence="3 4">
    <name type="scientific">Uncinula necator</name>
    <name type="common">Grape powdery mildew</name>
    <dbReference type="NCBI Taxonomy" id="52586"/>
    <lineage>
        <taxon>Eukaryota</taxon>
        <taxon>Fungi</taxon>
        <taxon>Dikarya</taxon>
        <taxon>Ascomycota</taxon>
        <taxon>Pezizomycotina</taxon>
        <taxon>Leotiomycetes</taxon>
        <taxon>Erysiphales</taxon>
        <taxon>Erysiphaceae</taxon>
        <taxon>Erysiphe</taxon>
    </lineage>
</organism>
<dbReference type="GO" id="GO:0016887">
    <property type="term" value="F:ATP hydrolysis activity"/>
    <property type="evidence" value="ECO:0007669"/>
    <property type="project" value="InterPro"/>
</dbReference>
<feature type="domain" description="AAA+ ATPase" evidence="2">
    <location>
        <begin position="530"/>
        <end position="733"/>
    </location>
</feature>
<dbReference type="InterPro" id="IPR003593">
    <property type="entry name" value="AAA+_ATPase"/>
</dbReference>
<name>A0A0B1NZA6_UNCNE</name>
<dbReference type="SUPFAM" id="SSF52540">
    <property type="entry name" value="P-loop containing nucleoside triphosphate hydrolases"/>
    <property type="match status" value="1"/>
</dbReference>
<feature type="region of interest" description="Disordered" evidence="1">
    <location>
        <begin position="49"/>
        <end position="69"/>
    </location>
</feature>
<feature type="region of interest" description="Disordered" evidence="1">
    <location>
        <begin position="589"/>
        <end position="612"/>
    </location>
</feature>
<dbReference type="GO" id="GO:0005634">
    <property type="term" value="C:nucleus"/>
    <property type="evidence" value="ECO:0007669"/>
    <property type="project" value="TreeGrafter"/>
</dbReference>
<dbReference type="EMBL" id="JNVN01003029">
    <property type="protein sequence ID" value="KHJ31278.1"/>
    <property type="molecule type" value="Genomic_DNA"/>
</dbReference>
<feature type="region of interest" description="Disordered" evidence="1">
    <location>
        <begin position="201"/>
        <end position="220"/>
    </location>
</feature>
<dbReference type="HOGENOM" id="CLU_003721_0_0_1"/>
<dbReference type="GO" id="GO:0003677">
    <property type="term" value="F:DNA binding"/>
    <property type="evidence" value="ECO:0007669"/>
    <property type="project" value="TreeGrafter"/>
</dbReference>
<evidence type="ECO:0000313" key="4">
    <source>
        <dbReference type="Proteomes" id="UP000030854"/>
    </source>
</evidence>
<gene>
    <name evidence="3" type="ORF">EV44_g5754</name>
</gene>
<keyword evidence="4" id="KW-1185">Reference proteome</keyword>
<proteinExistence type="predicted"/>
<dbReference type="Gene3D" id="3.40.50.300">
    <property type="entry name" value="P-loop containing nucleotide triphosphate hydrolases"/>
    <property type="match status" value="1"/>
</dbReference>
<dbReference type="InterPro" id="IPR027417">
    <property type="entry name" value="P-loop_NTPase"/>
</dbReference>
<reference evidence="3 4" key="1">
    <citation type="journal article" date="2014" name="BMC Genomics">
        <title>Adaptive genomic structural variation in the grape powdery mildew pathogen, Erysiphe necator.</title>
        <authorList>
            <person name="Jones L."/>
            <person name="Riaz S."/>
            <person name="Morales-Cruz A."/>
            <person name="Amrine K.C."/>
            <person name="McGuire B."/>
            <person name="Gubler W.D."/>
            <person name="Walker M.A."/>
            <person name="Cantu D."/>
        </authorList>
    </citation>
    <scope>NUCLEOTIDE SEQUENCE [LARGE SCALE GENOMIC DNA]</scope>
    <source>
        <strain evidence="4">c</strain>
    </source>
</reference>
<dbReference type="OMA" id="RNHLVQQ"/>
<sequence length="1140" mass="128239">MIRTKPISLSESKSAISSTCPSSENEVLIKGSLIDKLPAKSADIFLQPSGFESSNSSQNNTLDNNDPLRRFPNCKKNEKESMAISADINPRPRKILRVSSLPSIGFSNLHLKKKIAFDSRIIKIKYNNESGPKITKILNPPESCTPTSSQAPPTKIKISVSHVSKSNERAIHPLFLGSINTKSKNLVDASKKNNNSSLIKQAKDNLGNNPEAQNKLNSNSQSLKTSLNVSCLSELSSKIKIEKSLRIFPKIVESAWPRKGMVHVRGIEDTEIFMSLGSNLKLNLQLRPKKLKDKAVEINSSEDILISISKSLSIRSLVEEIHKSNHEESSFIPSCLRLPIKHNESSIGIRNRVQKQILSNINIPSTKTLSTSEDELQVFNNNLHIQEHPALIKASQILPASLSALDCGTCESNMWCEKYAPKKGEEVLQMGPEALILKNWLSSLTIGIAEARSASSSKLQNLKMDPSTKRKRKSLKLEGFIVHSDDEDFTELDEINLSEQTNRYENDTKVKRTVVRGGDWSKARKFGPKIHHTILISGPNGCGKTAAVHAVANELDFEVFEINSSSRRNGKDIIEKIGDMTLNHHVQRVFGTSRSDNKGNEGKYKTAPTTDNKASNQEVFHSFFKSKSRKIRLHNSSQSLDSSPVSLKPKQLSCKDSTKVKEIQNILSREQKQSFILIEEADIIFKEDSQFWSVIENIIAVSRRPIIITCNDETAIPLSRDYFYAILRFKPPPVYIAVDYLLLIAASEGHIIQREAIKALYEERHLDLRASLSELNFWCQFAIGDVNKGLSWYIPRKYSGSKKNNPQTQIRVISEGSYRKGMGWISQDILASNLPRLEKEENVLHQTSNYWNLDLGDWGMSKCLKKWAKKVCELNQNKDKQLDALKMFTDYIDSLSDSDLLSNSLFGSENQLVLDACSPSICDKELKEYPLAYKIIEAKSASSYHDNAQNLSLYIRSRARNLLQESQKLILSPEINVELTSPSENQVIDLIRKKSISSSETLPREKFGEAFGPISHRTAQLNFSTHGNSGYFEASQFNGTQRIISEDLAPYVRGILANDARLQRDREKISNSVNEGGPGGKKRRTTRAAMSALEGRRRSETRPESYFDYRLNENLVEKTGISYWNEALIRLQEQQIKNSM</sequence>
<accession>A0A0B1NZA6</accession>
<dbReference type="PANTHER" id="PTHR23389">
    <property type="entry name" value="CHROMOSOME TRANSMISSION FIDELITY FACTOR 18"/>
    <property type="match status" value="1"/>
</dbReference>
<feature type="compositionally biased region" description="Polar residues" evidence="1">
    <location>
        <begin position="50"/>
        <end position="64"/>
    </location>
</feature>
<feature type="compositionally biased region" description="Basic and acidic residues" evidence="1">
    <location>
        <begin position="595"/>
        <end position="604"/>
    </location>
</feature>
<comment type="caution">
    <text evidence="3">The sequence shown here is derived from an EMBL/GenBank/DDBJ whole genome shotgun (WGS) entry which is preliminary data.</text>
</comment>
<feature type="region of interest" description="Disordered" evidence="1">
    <location>
        <begin position="1067"/>
        <end position="1102"/>
    </location>
</feature>
<dbReference type="AlphaFoldDB" id="A0A0B1NZA6"/>
<dbReference type="GO" id="GO:0005524">
    <property type="term" value="F:ATP binding"/>
    <property type="evidence" value="ECO:0007669"/>
    <property type="project" value="InterPro"/>
</dbReference>
<dbReference type="Proteomes" id="UP000030854">
    <property type="component" value="Unassembled WGS sequence"/>
</dbReference>
<feature type="compositionally biased region" description="Polar residues" evidence="1">
    <location>
        <begin position="206"/>
        <end position="220"/>
    </location>
</feature>
<evidence type="ECO:0000313" key="3">
    <source>
        <dbReference type="EMBL" id="KHJ31278.1"/>
    </source>
</evidence>
<evidence type="ECO:0000256" key="1">
    <source>
        <dbReference type="SAM" id="MobiDB-lite"/>
    </source>
</evidence>
<dbReference type="Pfam" id="PF00004">
    <property type="entry name" value="AAA"/>
    <property type="match status" value="1"/>
</dbReference>
<dbReference type="STRING" id="52586.A0A0B1NZA6"/>
<protein>
    <submittedName>
        <fullName evidence="3">Putative telomere length regulation protein elg1</fullName>
    </submittedName>
</protein>
<dbReference type="SMART" id="SM00382">
    <property type="entry name" value="AAA"/>
    <property type="match status" value="1"/>
</dbReference>
<evidence type="ECO:0000259" key="2">
    <source>
        <dbReference type="SMART" id="SM00382"/>
    </source>
</evidence>